<accession>A0ABD0MU93</accession>
<dbReference type="EMBL" id="JAMKFB020000189">
    <property type="protein sequence ID" value="KAL0152722.1"/>
    <property type="molecule type" value="Genomic_DNA"/>
</dbReference>
<comment type="caution">
    <text evidence="1">The sequence shown here is derived from an EMBL/GenBank/DDBJ whole genome shotgun (WGS) entry which is preliminary data.</text>
</comment>
<protein>
    <submittedName>
        <fullName evidence="1">Uncharacterized protein</fullName>
    </submittedName>
</protein>
<evidence type="ECO:0000313" key="1">
    <source>
        <dbReference type="EMBL" id="KAL0152722.1"/>
    </source>
</evidence>
<organism evidence="1 2">
    <name type="scientific">Cirrhinus mrigala</name>
    <name type="common">Mrigala</name>
    <dbReference type="NCBI Taxonomy" id="683832"/>
    <lineage>
        <taxon>Eukaryota</taxon>
        <taxon>Metazoa</taxon>
        <taxon>Chordata</taxon>
        <taxon>Craniata</taxon>
        <taxon>Vertebrata</taxon>
        <taxon>Euteleostomi</taxon>
        <taxon>Actinopterygii</taxon>
        <taxon>Neopterygii</taxon>
        <taxon>Teleostei</taxon>
        <taxon>Ostariophysi</taxon>
        <taxon>Cypriniformes</taxon>
        <taxon>Cyprinidae</taxon>
        <taxon>Labeoninae</taxon>
        <taxon>Labeonini</taxon>
        <taxon>Cirrhinus</taxon>
    </lineage>
</organism>
<name>A0ABD0MU93_CIRMR</name>
<proteinExistence type="predicted"/>
<gene>
    <name evidence="1" type="ORF">M9458_052445</name>
</gene>
<reference evidence="1 2" key="1">
    <citation type="submission" date="2024-05" db="EMBL/GenBank/DDBJ databases">
        <title>Genome sequencing and assembly of Indian major carp, Cirrhinus mrigala (Hamilton, 1822).</title>
        <authorList>
            <person name="Mohindra V."/>
            <person name="Chowdhury L.M."/>
            <person name="Lal K."/>
            <person name="Jena J.K."/>
        </authorList>
    </citation>
    <scope>NUCLEOTIDE SEQUENCE [LARGE SCALE GENOMIC DNA]</scope>
    <source>
        <strain evidence="1">CM1030</strain>
        <tissue evidence="1">Blood</tissue>
    </source>
</reference>
<evidence type="ECO:0000313" key="2">
    <source>
        <dbReference type="Proteomes" id="UP001529510"/>
    </source>
</evidence>
<dbReference type="Proteomes" id="UP001529510">
    <property type="component" value="Unassembled WGS sequence"/>
</dbReference>
<keyword evidence="2" id="KW-1185">Reference proteome</keyword>
<dbReference type="AlphaFoldDB" id="A0ABD0MU93"/>
<sequence>MAGRMWQQVWLVELCTLWQFRKPTKPSCSRTKARVSPLRRLKSFVADLAHRTTKQTAAVIGRSMAAMVATERHLLVNLAVIRKKEKDCLLYLLSPTGQIGTFVEAVVDKFKKPRTQSAAPRNLIPHRPKFTSRGEICLKPRLTDESKSPALLTVPLLPLGVAEERLVLIKGYRISGMC</sequence>